<gene>
    <name evidence="1" type="ordered locus">RPE_0051</name>
</gene>
<sequence>MTKRAVELTDPARELASLASSLIHVGITKQLRVLPALAKGIGVDDNAPELLDLLACVGRRLRSLEGLANSLGEDELDKDQRQELVQAIGSFGQLVHPRNASQDWDHLRHQLLPDKSVTAFRWFSSNAKKFRPLRVIADSDREEALQRLEEVLKEVRTDPNISDWMQAPLVEGLEQAALALKYLHCFGHEAAIAELLLLHQRVEHFIQRNETDAQSGRSSPTITSVLNAVCLAANIFILPHEVAGALERYGSWTQSAVRAIASSKGDYPQRLLPPPRAILPSEVAVGKKRDEDDCDKVAAS</sequence>
<name>Q07VM2_RHOP5</name>
<evidence type="ECO:0000313" key="1">
    <source>
        <dbReference type="EMBL" id="ABJ04012.1"/>
    </source>
</evidence>
<reference evidence="1" key="1">
    <citation type="submission" date="2006-09" db="EMBL/GenBank/DDBJ databases">
        <title>Complete sequence of Rhodopseudomonas palustris BisA53.</title>
        <authorList>
            <consortium name="US DOE Joint Genome Institute"/>
            <person name="Copeland A."/>
            <person name="Lucas S."/>
            <person name="Lapidus A."/>
            <person name="Barry K."/>
            <person name="Detter J.C."/>
            <person name="Glavina del Rio T."/>
            <person name="Hammon N."/>
            <person name="Israni S."/>
            <person name="Dalin E."/>
            <person name="Tice H."/>
            <person name="Pitluck S."/>
            <person name="Chain P."/>
            <person name="Malfatti S."/>
            <person name="Shin M."/>
            <person name="Vergez L."/>
            <person name="Schmutz J."/>
            <person name="Larimer F."/>
            <person name="Land M."/>
            <person name="Hauser L."/>
            <person name="Pelletier D.A."/>
            <person name="Kyrpides N."/>
            <person name="Kim E."/>
            <person name="Harwood C.S."/>
            <person name="Oda Y."/>
            <person name="Richardson P."/>
        </authorList>
    </citation>
    <scope>NUCLEOTIDE SEQUENCE [LARGE SCALE GENOMIC DNA]</scope>
    <source>
        <strain evidence="1">BisA53</strain>
    </source>
</reference>
<dbReference type="HOGENOM" id="CLU_927120_0_0_5"/>
<dbReference type="EMBL" id="CP000463">
    <property type="protein sequence ID" value="ABJ04012.1"/>
    <property type="molecule type" value="Genomic_DNA"/>
</dbReference>
<dbReference type="KEGG" id="rpe:RPE_0051"/>
<protein>
    <submittedName>
        <fullName evidence="1">Uncharacterized protein</fullName>
    </submittedName>
</protein>
<accession>Q07VM2</accession>
<dbReference type="STRING" id="316055.RPE_0051"/>
<proteinExistence type="predicted"/>
<dbReference type="AlphaFoldDB" id="Q07VM2"/>
<organism evidence="1">
    <name type="scientific">Rhodopseudomonas palustris (strain BisA53)</name>
    <dbReference type="NCBI Taxonomy" id="316055"/>
    <lineage>
        <taxon>Bacteria</taxon>
        <taxon>Pseudomonadati</taxon>
        <taxon>Pseudomonadota</taxon>
        <taxon>Alphaproteobacteria</taxon>
        <taxon>Hyphomicrobiales</taxon>
        <taxon>Nitrobacteraceae</taxon>
        <taxon>Rhodopseudomonas</taxon>
    </lineage>
</organism>